<dbReference type="AlphaFoldDB" id="A0A4V1L584"/>
<evidence type="ECO:0000313" key="10">
    <source>
        <dbReference type="Proteomes" id="UP000289437"/>
    </source>
</evidence>
<reference evidence="10" key="2">
    <citation type="submission" date="2019-02" db="EMBL/GenBank/DDBJ databases">
        <title>Granulicella sibirica sp. nov., a psychrotolerant acidobacterium isolated from an organic soil layer in forested tundra, West Siberia.</title>
        <authorList>
            <person name="Oshkin I.Y."/>
            <person name="Kulichevskaya I.S."/>
            <person name="Rijpstra W.I.C."/>
            <person name="Sinninghe Damste J.S."/>
            <person name="Rakitin A.L."/>
            <person name="Ravin N.V."/>
            <person name="Dedysh S.N."/>
        </authorList>
    </citation>
    <scope>NUCLEOTIDE SEQUENCE [LARGE SCALE GENOMIC DNA]</scope>
    <source>
        <strain evidence="10">AF10</strain>
    </source>
</reference>
<dbReference type="PANTHER" id="PTHR11002">
    <property type="entry name" value="CARBONIC ANHYDRASE"/>
    <property type="match status" value="1"/>
</dbReference>
<dbReference type="OrthoDB" id="9769739at2"/>
<keyword evidence="4 7" id="KW-0862">Zinc</keyword>
<feature type="binding site" evidence="7">
    <location>
        <position position="106"/>
    </location>
    <ligand>
        <name>Zn(2+)</name>
        <dbReference type="ChEBI" id="CHEBI:29105"/>
    </ligand>
</feature>
<dbReference type="SUPFAM" id="SSF53056">
    <property type="entry name" value="beta-carbonic anhydrase, cab"/>
    <property type="match status" value="1"/>
</dbReference>
<comment type="function">
    <text evidence="8">Reversible hydration of carbon dioxide.</text>
</comment>
<dbReference type="InterPro" id="IPR045066">
    <property type="entry name" value="Beta_CA_cladeB"/>
</dbReference>
<evidence type="ECO:0000313" key="9">
    <source>
        <dbReference type="EMBL" id="RXH54874.1"/>
    </source>
</evidence>
<dbReference type="Gene3D" id="3.40.1050.10">
    <property type="entry name" value="Carbonic anhydrase"/>
    <property type="match status" value="1"/>
</dbReference>
<keyword evidence="3 7" id="KW-0479">Metal-binding</keyword>
<evidence type="ECO:0000256" key="3">
    <source>
        <dbReference type="ARBA" id="ARBA00022723"/>
    </source>
</evidence>
<dbReference type="PROSITE" id="PS00705">
    <property type="entry name" value="PROK_CO2_ANHYDRASE_2"/>
    <property type="match status" value="1"/>
</dbReference>
<evidence type="ECO:0000256" key="5">
    <source>
        <dbReference type="ARBA" id="ARBA00023239"/>
    </source>
</evidence>
<evidence type="ECO:0000256" key="8">
    <source>
        <dbReference type="RuleBase" id="RU003956"/>
    </source>
</evidence>
<reference evidence="9 10" key="1">
    <citation type="submission" date="2018-11" db="EMBL/GenBank/DDBJ databases">
        <authorList>
            <person name="Mardanov A.V."/>
            <person name="Ravin N.V."/>
            <person name="Dedysh S.N."/>
        </authorList>
    </citation>
    <scope>NUCLEOTIDE SEQUENCE [LARGE SCALE GENOMIC DNA]</scope>
    <source>
        <strain evidence="9 10">AF10</strain>
    </source>
</reference>
<feature type="binding site" evidence="7">
    <location>
        <position position="44"/>
    </location>
    <ligand>
        <name>Zn(2+)</name>
        <dbReference type="ChEBI" id="CHEBI:29105"/>
    </ligand>
</feature>
<accession>A0A4V1L584</accession>
<sequence>MNNVLAQLKDGIRKFRTEVYPEQADAFQHAASTPQTPHALVITCADSRIDAETITSSSTGDIFITRNIGNLVPAYGEMLGGVSAVIEYAVSALKVKHIVICGHSDCGAMKALLKPESLEALPTVKTWMNNAAAALSVAKSLESPEESPADKLKRLTEENVLLQMQHLRTHPSVAGAMAREELTISGWVYDIGTGQIRITEDGSRNFEVVIVEADHA</sequence>
<feature type="binding site" evidence="7">
    <location>
        <position position="103"/>
    </location>
    <ligand>
        <name>Zn(2+)</name>
        <dbReference type="ChEBI" id="CHEBI:29105"/>
    </ligand>
</feature>
<comment type="cofactor">
    <cofactor evidence="7">
        <name>Zn(2+)</name>
        <dbReference type="ChEBI" id="CHEBI:29105"/>
    </cofactor>
    <text evidence="7">Binds 1 zinc ion per subunit.</text>
</comment>
<dbReference type="CDD" id="cd00884">
    <property type="entry name" value="beta_CA_cladeB"/>
    <property type="match status" value="1"/>
</dbReference>
<dbReference type="Pfam" id="PF00484">
    <property type="entry name" value="Pro_CA"/>
    <property type="match status" value="1"/>
</dbReference>
<dbReference type="RefSeq" id="WP_128914592.1">
    <property type="nucleotide sequence ID" value="NZ_RDSM01000003.1"/>
</dbReference>
<evidence type="ECO:0000256" key="4">
    <source>
        <dbReference type="ARBA" id="ARBA00022833"/>
    </source>
</evidence>
<dbReference type="GO" id="GO:0004089">
    <property type="term" value="F:carbonate dehydratase activity"/>
    <property type="evidence" value="ECO:0007669"/>
    <property type="project" value="UniProtKB-UniRule"/>
</dbReference>
<dbReference type="EC" id="4.2.1.1" evidence="2 8"/>
<dbReference type="GO" id="GO:0015976">
    <property type="term" value="P:carbon utilization"/>
    <property type="evidence" value="ECO:0007669"/>
    <property type="project" value="InterPro"/>
</dbReference>
<keyword evidence="10" id="KW-1185">Reference proteome</keyword>
<organism evidence="9 10">
    <name type="scientific">Granulicella sibirica</name>
    <dbReference type="NCBI Taxonomy" id="2479048"/>
    <lineage>
        <taxon>Bacteria</taxon>
        <taxon>Pseudomonadati</taxon>
        <taxon>Acidobacteriota</taxon>
        <taxon>Terriglobia</taxon>
        <taxon>Terriglobales</taxon>
        <taxon>Acidobacteriaceae</taxon>
        <taxon>Granulicella</taxon>
    </lineage>
</organism>
<dbReference type="PROSITE" id="PS00704">
    <property type="entry name" value="PROK_CO2_ANHYDRASE_1"/>
    <property type="match status" value="1"/>
</dbReference>
<dbReference type="InterPro" id="IPR015892">
    <property type="entry name" value="Carbonic_anhydrase_CS"/>
</dbReference>
<proteinExistence type="inferred from homology"/>
<gene>
    <name evidence="9" type="ORF">GRAN_3978</name>
</gene>
<evidence type="ECO:0000256" key="6">
    <source>
        <dbReference type="ARBA" id="ARBA00048348"/>
    </source>
</evidence>
<evidence type="ECO:0000256" key="2">
    <source>
        <dbReference type="ARBA" id="ARBA00012925"/>
    </source>
</evidence>
<protein>
    <recommendedName>
        <fullName evidence="2 8">Carbonic anhydrase</fullName>
        <ecNumber evidence="2 8">4.2.1.1</ecNumber>
    </recommendedName>
    <alternativeName>
        <fullName evidence="8">Carbonate dehydratase</fullName>
    </alternativeName>
</protein>
<comment type="similarity">
    <text evidence="1 8">Belongs to the beta-class carbonic anhydrase family.</text>
</comment>
<dbReference type="SMART" id="SM00947">
    <property type="entry name" value="Pro_CA"/>
    <property type="match status" value="1"/>
</dbReference>
<name>A0A4V1L584_9BACT</name>
<dbReference type="PANTHER" id="PTHR11002:SF76">
    <property type="entry name" value="CARBONIC ANHYDRASE"/>
    <property type="match status" value="1"/>
</dbReference>
<evidence type="ECO:0000256" key="1">
    <source>
        <dbReference type="ARBA" id="ARBA00006217"/>
    </source>
</evidence>
<keyword evidence="5 8" id="KW-0456">Lyase</keyword>
<dbReference type="EMBL" id="RDSM01000003">
    <property type="protein sequence ID" value="RXH54874.1"/>
    <property type="molecule type" value="Genomic_DNA"/>
</dbReference>
<comment type="caution">
    <text evidence="9">The sequence shown here is derived from an EMBL/GenBank/DDBJ whole genome shotgun (WGS) entry which is preliminary data.</text>
</comment>
<dbReference type="Proteomes" id="UP000289437">
    <property type="component" value="Unassembled WGS sequence"/>
</dbReference>
<dbReference type="InterPro" id="IPR001765">
    <property type="entry name" value="Carbonic_anhydrase"/>
</dbReference>
<dbReference type="InterPro" id="IPR036874">
    <property type="entry name" value="Carbonic_anhydrase_sf"/>
</dbReference>
<feature type="binding site" evidence="7">
    <location>
        <position position="46"/>
    </location>
    <ligand>
        <name>Zn(2+)</name>
        <dbReference type="ChEBI" id="CHEBI:29105"/>
    </ligand>
</feature>
<comment type="catalytic activity">
    <reaction evidence="6 8">
        <text>hydrogencarbonate + H(+) = CO2 + H2O</text>
        <dbReference type="Rhea" id="RHEA:10748"/>
        <dbReference type="ChEBI" id="CHEBI:15377"/>
        <dbReference type="ChEBI" id="CHEBI:15378"/>
        <dbReference type="ChEBI" id="CHEBI:16526"/>
        <dbReference type="ChEBI" id="CHEBI:17544"/>
        <dbReference type="EC" id="4.2.1.1"/>
    </reaction>
</comment>
<evidence type="ECO:0000256" key="7">
    <source>
        <dbReference type="PIRSR" id="PIRSR601765-1"/>
    </source>
</evidence>
<dbReference type="GO" id="GO:0008270">
    <property type="term" value="F:zinc ion binding"/>
    <property type="evidence" value="ECO:0007669"/>
    <property type="project" value="UniProtKB-UniRule"/>
</dbReference>